<proteinExistence type="predicted"/>
<gene>
    <name evidence="2" type="ORF">KL946_001638</name>
</gene>
<keyword evidence="3" id="KW-1185">Reference proteome</keyword>
<dbReference type="Proteomes" id="UP000697297">
    <property type="component" value="Unassembled WGS sequence"/>
</dbReference>
<dbReference type="EMBL" id="JAHLUN010000004">
    <property type="protein sequence ID" value="KAG7766450.1"/>
    <property type="molecule type" value="Genomic_DNA"/>
</dbReference>
<comment type="caution">
    <text evidence="2">The sequence shown here is derived from an EMBL/GenBank/DDBJ whole genome shotgun (WGS) entry which is preliminary data.</text>
</comment>
<sequence>MRRPGRSAQQDAGGGAHERAAQKARLDRPQPARSRLRDPGPRHGGLARRRLPAGAGAQHRMERAARRRPPHAGTPADAAARVERPAAAVPVPQPHGQRRTHDVRAEPQPRGPRDPRRHDRHRRGRRARQVRPRAGISREYDRQGARSVFGAAQPRMGPAGRL</sequence>
<accession>A0ABQ7RIJ6</accession>
<feature type="region of interest" description="Disordered" evidence="1">
    <location>
        <begin position="1"/>
        <end position="162"/>
    </location>
</feature>
<name>A0ABQ7RIJ6_9ASCO</name>
<evidence type="ECO:0000313" key="2">
    <source>
        <dbReference type="EMBL" id="KAG7766450.1"/>
    </source>
</evidence>
<reference evidence="2 3" key="1">
    <citation type="journal article" date="2021" name="G3 (Bethesda)">
        <title>Genomic diversity, chromosomal rearrangements, and interspecies hybridization in the ogataea polymorpha species complex.</title>
        <authorList>
            <person name="Hanson S.J."/>
            <person name="Cinneide E.O."/>
            <person name="Salzberg L.I."/>
            <person name="Wolfe K.H."/>
            <person name="McGowan J."/>
            <person name="Fitzpatrick D.A."/>
            <person name="Matlin K."/>
        </authorList>
    </citation>
    <scope>NUCLEOTIDE SEQUENCE [LARGE SCALE GENOMIC DNA]</scope>
    <source>
        <strain evidence="2">81-436-3</strain>
    </source>
</reference>
<evidence type="ECO:0000313" key="3">
    <source>
        <dbReference type="Proteomes" id="UP000697297"/>
    </source>
</evidence>
<feature type="compositionally biased region" description="Low complexity" evidence="1">
    <location>
        <begin position="75"/>
        <end position="90"/>
    </location>
</feature>
<feature type="compositionally biased region" description="Basic residues" evidence="1">
    <location>
        <begin position="118"/>
        <end position="131"/>
    </location>
</feature>
<organism evidence="2 3">
    <name type="scientific">Ogataea haglerorum</name>
    <dbReference type="NCBI Taxonomy" id="1937702"/>
    <lineage>
        <taxon>Eukaryota</taxon>
        <taxon>Fungi</taxon>
        <taxon>Dikarya</taxon>
        <taxon>Ascomycota</taxon>
        <taxon>Saccharomycotina</taxon>
        <taxon>Pichiomycetes</taxon>
        <taxon>Pichiales</taxon>
        <taxon>Pichiaceae</taxon>
        <taxon>Ogataea</taxon>
    </lineage>
</organism>
<protein>
    <submittedName>
        <fullName evidence="2">Uncharacterized protein</fullName>
    </submittedName>
</protein>
<evidence type="ECO:0000256" key="1">
    <source>
        <dbReference type="SAM" id="MobiDB-lite"/>
    </source>
</evidence>
<feature type="compositionally biased region" description="Basic and acidic residues" evidence="1">
    <location>
        <begin position="99"/>
        <end position="117"/>
    </location>
</feature>
<feature type="compositionally biased region" description="Basic and acidic residues" evidence="1">
    <location>
        <begin position="16"/>
        <end position="41"/>
    </location>
</feature>